<keyword evidence="2" id="KW-0732">Signal</keyword>
<evidence type="ECO:0000313" key="3">
    <source>
        <dbReference type="EMBL" id="KAF7493762.1"/>
    </source>
</evidence>
<dbReference type="EnsemblMetazoa" id="SSS_6250s_mrna">
    <property type="protein sequence ID" value="KAF7493762.1"/>
    <property type="gene ID" value="SSS_6250"/>
</dbReference>
<evidence type="ECO:0000256" key="2">
    <source>
        <dbReference type="SAM" id="SignalP"/>
    </source>
</evidence>
<evidence type="ECO:0000313" key="4">
    <source>
        <dbReference type="EnsemblMetazoa" id="KAF7493762.1"/>
    </source>
</evidence>
<dbReference type="AlphaFoldDB" id="A0A834RDU4"/>
<dbReference type="EMBL" id="WVUK01000055">
    <property type="protein sequence ID" value="KAF7493762.1"/>
    <property type="molecule type" value="Genomic_DNA"/>
</dbReference>
<reference evidence="4" key="3">
    <citation type="submission" date="2022-06" db="UniProtKB">
        <authorList>
            <consortium name="EnsemblMetazoa"/>
        </authorList>
    </citation>
    <scope>IDENTIFICATION</scope>
</reference>
<feature type="chain" id="PRO_5038259331" evidence="2">
    <location>
        <begin position="18"/>
        <end position="143"/>
    </location>
</feature>
<keyword evidence="5" id="KW-1185">Reference proteome</keyword>
<proteinExistence type="predicted"/>
<feature type="signal peptide" evidence="2">
    <location>
        <begin position="1"/>
        <end position="17"/>
    </location>
</feature>
<reference evidence="3" key="2">
    <citation type="submission" date="2020-01" db="EMBL/GenBank/DDBJ databases">
        <authorList>
            <person name="Korhonen P.K.K."/>
            <person name="Guangxu M.G."/>
            <person name="Wang T.W."/>
            <person name="Stroehlein A.J.S."/>
            <person name="Young N.D."/>
            <person name="Ang C.-S.A."/>
            <person name="Fernando D.W.F."/>
            <person name="Lu H.L."/>
            <person name="Taylor S.T."/>
            <person name="Ehtesham M.E.M."/>
            <person name="Najaraj S.H.N."/>
            <person name="Harsha G.H.G."/>
            <person name="Madugundu A.M."/>
            <person name="Renuse S.R."/>
            <person name="Holt D.H."/>
            <person name="Pandey A.P."/>
            <person name="Papenfuss A.P."/>
            <person name="Gasser R.B.G."/>
            <person name="Fischer K.F."/>
        </authorList>
    </citation>
    <scope>NUCLEOTIDE SEQUENCE</scope>
    <source>
        <strain evidence="3">SSS_KF_BRIS2020</strain>
    </source>
</reference>
<evidence type="ECO:0000313" key="5">
    <source>
        <dbReference type="Proteomes" id="UP000070412"/>
    </source>
</evidence>
<dbReference type="Proteomes" id="UP000070412">
    <property type="component" value="Unassembled WGS sequence"/>
</dbReference>
<reference evidence="5" key="1">
    <citation type="journal article" date="2020" name="PLoS Negl. Trop. Dis.">
        <title>High-quality nuclear genome for Sarcoptes scabiei-A critical resource for a neglected parasite.</title>
        <authorList>
            <person name="Korhonen P.K."/>
            <person name="Gasser R.B."/>
            <person name="Ma G."/>
            <person name="Wang T."/>
            <person name="Stroehlein A.J."/>
            <person name="Young N.D."/>
            <person name="Ang C.S."/>
            <person name="Fernando D.D."/>
            <person name="Lu H.C."/>
            <person name="Taylor S."/>
            <person name="Reynolds S.L."/>
            <person name="Mofiz E."/>
            <person name="Najaraj S.H."/>
            <person name="Gowda H."/>
            <person name="Madugundu A."/>
            <person name="Renuse S."/>
            <person name="Holt D."/>
            <person name="Pandey A."/>
            <person name="Papenfuss A.T."/>
            <person name="Fischer K."/>
        </authorList>
    </citation>
    <scope>NUCLEOTIDE SEQUENCE [LARGE SCALE GENOMIC DNA]</scope>
</reference>
<name>A0A834RDU4_SARSC</name>
<accession>A0A834RDU4</accession>
<sequence length="143" mass="16016">MIAKILIISLVLVIVDAVGRNPTSVEHNACRVHWSEHLTEVKKTYKDERVRIVAYNKGLEGSPCLTSCRILFRGNSKELEDIQTPDDVQCSSGPHPRFCQKGRCMLPVNYRENDSNQSGDGLGAEQSKPLNNEPFSDTFELVN</sequence>
<dbReference type="OrthoDB" id="6483290at2759"/>
<evidence type="ECO:0000256" key="1">
    <source>
        <dbReference type="SAM" id="MobiDB-lite"/>
    </source>
</evidence>
<gene>
    <name evidence="3" type="ORF">SSS_6250</name>
</gene>
<feature type="region of interest" description="Disordered" evidence="1">
    <location>
        <begin position="115"/>
        <end position="143"/>
    </location>
</feature>
<organism evidence="3">
    <name type="scientific">Sarcoptes scabiei</name>
    <name type="common">Itch mite</name>
    <name type="synonym">Acarus scabiei</name>
    <dbReference type="NCBI Taxonomy" id="52283"/>
    <lineage>
        <taxon>Eukaryota</taxon>
        <taxon>Metazoa</taxon>
        <taxon>Ecdysozoa</taxon>
        <taxon>Arthropoda</taxon>
        <taxon>Chelicerata</taxon>
        <taxon>Arachnida</taxon>
        <taxon>Acari</taxon>
        <taxon>Acariformes</taxon>
        <taxon>Sarcoptiformes</taxon>
        <taxon>Astigmata</taxon>
        <taxon>Psoroptidia</taxon>
        <taxon>Sarcoptoidea</taxon>
        <taxon>Sarcoptidae</taxon>
        <taxon>Sarcoptinae</taxon>
        <taxon>Sarcoptes</taxon>
    </lineage>
</organism>
<protein>
    <submittedName>
        <fullName evidence="3 4">Uncharacterized protein</fullName>
    </submittedName>
</protein>